<sequence>MNAEFVSIQAIGVDETIILTADLREKSLGQGYVQICTVWRVGKPKWSANTPSGAFPEFGEKRSIAFIGIMSNIPTDECKYSR</sequence>
<organism evidence="1 2">
    <name type="scientific">Phaeobacter gallaeciensis</name>
    <dbReference type="NCBI Taxonomy" id="60890"/>
    <lineage>
        <taxon>Bacteria</taxon>
        <taxon>Pseudomonadati</taxon>
        <taxon>Pseudomonadota</taxon>
        <taxon>Alphaproteobacteria</taxon>
        <taxon>Rhodobacterales</taxon>
        <taxon>Roseobacteraceae</taxon>
        <taxon>Phaeobacter</taxon>
    </lineage>
</organism>
<name>A0A366WY50_9RHOB</name>
<accession>A0A366WY50</accession>
<protein>
    <submittedName>
        <fullName evidence="1">Uncharacterized protein</fullName>
    </submittedName>
</protein>
<reference evidence="1 2" key="1">
    <citation type="submission" date="2018-07" db="EMBL/GenBank/DDBJ databases">
        <title>Modular assembly of carbohydrate-degrading microbial communities in the ocean.</title>
        <authorList>
            <person name="Enke T.N."/>
            <person name="Datta M.S."/>
            <person name="Schwartzman J.A."/>
            <person name="Cermak N."/>
            <person name="Schmitz D.A."/>
            <person name="Barrere J."/>
            <person name="Cordero O.X."/>
        </authorList>
    </citation>
    <scope>NUCLEOTIDE SEQUENCE [LARGE SCALE GENOMIC DNA]</scope>
    <source>
        <strain evidence="1 2">C3M10</strain>
    </source>
</reference>
<evidence type="ECO:0000313" key="1">
    <source>
        <dbReference type="EMBL" id="RBW53329.1"/>
    </source>
</evidence>
<comment type="caution">
    <text evidence="1">The sequence shown here is derived from an EMBL/GenBank/DDBJ whole genome shotgun (WGS) entry which is preliminary data.</text>
</comment>
<dbReference type="EMBL" id="QOCE01000037">
    <property type="protein sequence ID" value="RBW53329.1"/>
    <property type="molecule type" value="Genomic_DNA"/>
</dbReference>
<proteinExistence type="predicted"/>
<dbReference type="Proteomes" id="UP000252706">
    <property type="component" value="Unassembled WGS sequence"/>
</dbReference>
<dbReference type="AlphaFoldDB" id="A0A366WY50"/>
<evidence type="ECO:0000313" key="2">
    <source>
        <dbReference type="Proteomes" id="UP000252706"/>
    </source>
</evidence>
<gene>
    <name evidence="1" type="ORF">DS909_14455</name>
</gene>